<accession>A0A4R5QM16</accession>
<dbReference type="RefSeq" id="WP_133286728.1">
    <property type="nucleotide sequence ID" value="NZ_SMSJ01000001.1"/>
</dbReference>
<dbReference type="InterPro" id="IPR027843">
    <property type="entry name" value="DUF4440"/>
</dbReference>
<sequence length="148" mass="15781">MTLASRRAALAGAAALLLAPNLARAQAGDQAQVAAAVEALSQAMIAVDRPKLEALTSPALSYGHSAGRIENKAQFIAYLESRASAFRRIELSEQTIGLTSDEAIVRHLFTGETVDPAGKVTPVRIGVLQVWTKDGGSWRLLARQAYRL</sequence>
<dbReference type="SUPFAM" id="SSF54427">
    <property type="entry name" value="NTF2-like"/>
    <property type="match status" value="1"/>
</dbReference>
<feature type="signal peptide" evidence="1">
    <location>
        <begin position="1"/>
        <end position="25"/>
    </location>
</feature>
<gene>
    <name evidence="3" type="ORF">E2C06_01105</name>
</gene>
<evidence type="ECO:0000259" key="2">
    <source>
        <dbReference type="Pfam" id="PF14534"/>
    </source>
</evidence>
<dbReference type="PROSITE" id="PS51318">
    <property type="entry name" value="TAT"/>
    <property type="match status" value="1"/>
</dbReference>
<keyword evidence="1" id="KW-0732">Signal</keyword>
<dbReference type="EMBL" id="SMSJ01000001">
    <property type="protein sequence ID" value="TDH64572.1"/>
    <property type="molecule type" value="Genomic_DNA"/>
</dbReference>
<evidence type="ECO:0000313" key="4">
    <source>
        <dbReference type="Proteomes" id="UP000295096"/>
    </source>
</evidence>
<dbReference type="AlphaFoldDB" id="A0A4R5QM16"/>
<keyword evidence="4" id="KW-1185">Reference proteome</keyword>
<evidence type="ECO:0000313" key="3">
    <source>
        <dbReference type="EMBL" id="TDH64572.1"/>
    </source>
</evidence>
<comment type="caution">
    <text evidence="3">The sequence shown here is derived from an EMBL/GenBank/DDBJ whole genome shotgun (WGS) entry which is preliminary data.</text>
</comment>
<reference evidence="3 4" key="1">
    <citation type="journal article" date="2016" name="J. Microbiol.">
        <title>Dankookia rubra gen. nov., sp. nov., an alphaproteobacterium isolated from sediment of a shallow stream.</title>
        <authorList>
            <person name="Kim W.H."/>
            <person name="Kim D.H."/>
            <person name="Kang K."/>
            <person name="Ahn T.Y."/>
        </authorList>
    </citation>
    <scope>NUCLEOTIDE SEQUENCE [LARGE SCALE GENOMIC DNA]</scope>
    <source>
        <strain evidence="3 4">JCM30602</strain>
    </source>
</reference>
<feature type="chain" id="PRO_5020822229" evidence="1">
    <location>
        <begin position="26"/>
        <end position="148"/>
    </location>
</feature>
<dbReference type="Gene3D" id="3.10.450.50">
    <property type="match status" value="1"/>
</dbReference>
<organism evidence="3 4">
    <name type="scientific">Dankookia rubra</name>
    <dbReference type="NCBI Taxonomy" id="1442381"/>
    <lineage>
        <taxon>Bacteria</taxon>
        <taxon>Pseudomonadati</taxon>
        <taxon>Pseudomonadota</taxon>
        <taxon>Alphaproteobacteria</taxon>
        <taxon>Acetobacterales</taxon>
        <taxon>Roseomonadaceae</taxon>
        <taxon>Dankookia</taxon>
    </lineage>
</organism>
<dbReference type="OrthoDB" id="5383110at2"/>
<dbReference type="Pfam" id="PF14534">
    <property type="entry name" value="DUF4440"/>
    <property type="match status" value="1"/>
</dbReference>
<evidence type="ECO:0000256" key="1">
    <source>
        <dbReference type="SAM" id="SignalP"/>
    </source>
</evidence>
<dbReference type="InterPro" id="IPR006311">
    <property type="entry name" value="TAT_signal"/>
</dbReference>
<dbReference type="InterPro" id="IPR032710">
    <property type="entry name" value="NTF2-like_dom_sf"/>
</dbReference>
<protein>
    <submittedName>
        <fullName evidence="3">Nuclear transport factor 2 family protein</fullName>
    </submittedName>
</protein>
<name>A0A4R5QM16_9PROT</name>
<proteinExistence type="predicted"/>
<dbReference type="Proteomes" id="UP000295096">
    <property type="component" value="Unassembled WGS sequence"/>
</dbReference>
<feature type="domain" description="DUF4440" evidence="2">
    <location>
        <begin position="33"/>
        <end position="140"/>
    </location>
</feature>